<evidence type="ECO:0000256" key="7">
    <source>
        <dbReference type="ARBA" id="ARBA00023180"/>
    </source>
</evidence>
<keyword evidence="11" id="KW-1185">Reference proteome</keyword>
<evidence type="ECO:0000313" key="11">
    <source>
        <dbReference type="Proteomes" id="UP000324705"/>
    </source>
</evidence>
<comment type="cofactor">
    <cofactor evidence="1">
        <name>FAD</name>
        <dbReference type="ChEBI" id="CHEBI:57692"/>
    </cofactor>
</comment>
<name>A0A9R1P9K4_TRITD</name>
<sequence length="550" mass="60078">MPPLFLLLLLPVLLLVLPPSPQAAAAAAEDICIVGSGISGASTAFFLTNYTAPDPAPQLRVFERRDRVGGRLATVTVAGEVFEAGGSIIHPRNLHVRRFADLLGLTAKTGGDDDEDWLGIWDGARFVFKTLRPPPPGSSWLRRKLHGLANSLLLLKRYGFSLLRMDSFVQEMLQKFMLYYNGFESRPVFDNVEEMLKWSGLYGLTRRTLEEELIDAGLNTQTISELVTVITRINYGQSTSISGLAGAVSLAGSESGLWSIKGGNWQLAAGLLKTANATLHLQEGIESISDAGDYYVLKSNKGHEYNCTVTVVATPLDEVNITFIPPISIPPRKMQHTHTTFVRGLLDPKFFGLSSVSDIPELIGTMELPDIPFSCISVRKKHGEHDMTYKIFSRAKLEDALLDQMFSTREETIRIDWPAYPHYQAPEDFAPIILDGRHLYYVNTFESAASAMETGAVAAENVARLIISRLPLGLRAGLSSAAVPEPHIESSAGEEEGSRRVDLSPTCSGSLLSANSLLQGAHGPAEDLLLSATLLGFGRYMISFTRSSLQ</sequence>
<organism evidence="10 11">
    <name type="scientific">Triticum turgidum subsp. durum</name>
    <name type="common">Durum wheat</name>
    <name type="synonym">Triticum durum</name>
    <dbReference type="NCBI Taxonomy" id="4567"/>
    <lineage>
        <taxon>Eukaryota</taxon>
        <taxon>Viridiplantae</taxon>
        <taxon>Streptophyta</taxon>
        <taxon>Embryophyta</taxon>
        <taxon>Tracheophyta</taxon>
        <taxon>Spermatophyta</taxon>
        <taxon>Magnoliopsida</taxon>
        <taxon>Liliopsida</taxon>
        <taxon>Poales</taxon>
        <taxon>Poaceae</taxon>
        <taxon>BOP clade</taxon>
        <taxon>Pooideae</taxon>
        <taxon>Triticodae</taxon>
        <taxon>Triticeae</taxon>
        <taxon>Triticinae</taxon>
        <taxon>Triticum</taxon>
    </lineage>
</organism>
<dbReference type="EMBL" id="LT934113">
    <property type="protein sequence ID" value="VAH39322.1"/>
    <property type="molecule type" value="Genomic_DNA"/>
</dbReference>
<dbReference type="Proteomes" id="UP000324705">
    <property type="component" value="Chromosome 2A"/>
</dbReference>
<dbReference type="AlphaFoldDB" id="A0A9R1P9K4"/>
<feature type="chain" id="PRO_5040426398" description="Prenylcysteine lyase domain-containing protein" evidence="8">
    <location>
        <begin position="24"/>
        <end position="550"/>
    </location>
</feature>
<comment type="similarity">
    <text evidence="2">Belongs to the prenylcysteine oxidase family.</text>
</comment>
<dbReference type="OMA" id="SIGIWDG"/>
<accession>A0A9R1P9K4</accession>
<dbReference type="FunFam" id="3.50.50.60:FF:000430">
    <property type="entry name" value="Farnesylcysteine lyase"/>
    <property type="match status" value="1"/>
</dbReference>
<dbReference type="Gene3D" id="3.50.50.60">
    <property type="entry name" value="FAD/NAD(P)-binding domain"/>
    <property type="match status" value="1"/>
</dbReference>
<dbReference type="SUPFAM" id="SSF51905">
    <property type="entry name" value="FAD/NAD(P)-binding domain"/>
    <property type="match status" value="1"/>
</dbReference>
<keyword evidence="3" id="KW-0285">Flavoprotein</keyword>
<dbReference type="PANTHER" id="PTHR15944">
    <property type="entry name" value="FARNESYLCYSTEINE LYASE"/>
    <property type="match status" value="1"/>
</dbReference>
<keyword evidence="4 8" id="KW-0732">Signal</keyword>
<evidence type="ECO:0000256" key="6">
    <source>
        <dbReference type="ARBA" id="ARBA00023002"/>
    </source>
</evidence>
<evidence type="ECO:0000256" key="4">
    <source>
        <dbReference type="ARBA" id="ARBA00022729"/>
    </source>
</evidence>
<dbReference type="GO" id="GO:0030327">
    <property type="term" value="P:prenylated protein catabolic process"/>
    <property type="evidence" value="ECO:0007669"/>
    <property type="project" value="TreeGrafter"/>
</dbReference>
<evidence type="ECO:0000256" key="3">
    <source>
        <dbReference type="ARBA" id="ARBA00022630"/>
    </source>
</evidence>
<reference evidence="10 11" key="1">
    <citation type="submission" date="2017-09" db="EMBL/GenBank/DDBJ databases">
        <authorList>
            <consortium name="International Durum Wheat Genome Sequencing Consortium (IDWGSC)"/>
            <person name="Milanesi L."/>
        </authorList>
    </citation>
    <scope>NUCLEOTIDE SEQUENCE [LARGE SCALE GENOMIC DNA]</scope>
    <source>
        <strain evidence="11">cv. Svevo</strain>
    </source>
</reference>
<dbReference type="InterPro" id="IPR036188">
    <property type="entry name" value="FAD/NAD-bd_sf"/>
</dbReference>
<feature type="signal peptide" evidence="8">
    <location>
        <begin position="1"/>
        <end position="23"/>
    </location>
</feature>
<dbReference type="Gramene" id="TRITD2Av1G292350.1">
    <property type="protein sequence ID" value="TRITD2Av1G292350.1"/>
    <property type="gene ID" value="TRITD2Av1G292350"/>
</dbReference>
<keyword evidence="7" id="KW-0325">Glycoprotein</keyword>
<dbReference type="GO" id="GO:0001735">
    <property type="term" value="F:prenylcysteine oxidase activity"/>
    <property type="evidence" value="ECO:0007669"/>
    <property type="project" value="InterPro"/>
</dbReference>
<evidence type="ECO:0000256" key="8">
    <source>
        <dbReference type="SAM" id="SignalP"/>
    </source>
</evidence>
<gene>
    <name evidence="10" type="ORF">TRITD_2Av1G292350</name>
</gene>
<evidence type="ECO:0000256" key="2">
    <source>
        <dbReference type="ARBA" id="ARBA00009967"/>
    </source>
</evidence>
<evidence type="ECO:0000256" key="5">
    <source>
        <dbReference type="ARBA" id="ARBA00022827"/>
    </source>
</evidence>
<dbReference type="GO" id="GO:0030328">
    <property type="term" value="P:prenylcysteine catabolic process"/>
    <property type="evidence" value="ECO:0007669"/>
    <property type="project" value="InterPro"/>
</dbReference>
<dbReference type="InterPro" id="IPR017046">
    <property type="entry name" value="Prenylcysteine_Oxase1"/>
</dbReference>
<dbReference type="Pfam" id="PF07156">
    <property type="entry name" value="Prenylcys_lyase"/>
    <property type="match status" value="1"/>
</dbReference>
<dbReference type="InterPro" id="IPR010795">
    <property type="entry name" value="Prenylcys_lyase"/>
</dbReference>
<feature type="domain" description="Prenylcysteine lyase" evidence="9">
    <location>
        <begin position="148"/>
        <end position="470"/>
    </location>
</feature>
<evidence type="ECO:0000313" key="10">
    <source>
        <dbReference type="EMBL" id="VAH39322.1"/>
    </source>
</evidence>
<keyword evidence="6" id="KW-0560">Oxidoreductase</keyword>
<evidence type="ECO:0000256" key="1">
    <source>
        <dbReference type="ARBA" id="ARBA00001974"/>
    </source>
</evidence>
<dbReference type="PANTHER" id="PTHR15944:SF0">
    <property type="entry name" value="PRENYLCYSTEINE LYASE DOMAIN-CONTAINING PROTEIN"/>
    <property type="match status" value="1"/>
</dbReference>
<proteinExistence type="inferred from homology"/>
<evidence type="ECO:0000259" key="9">
    <source>
        <dbReference type="Pfam" id="PF07156"/>
    </source>
</evidence>
<dbReference type="Pfam" id="PF13450">
    <property type="entry name" value="NAD_binding_8"/>
    <property type="match status" value="1"/>
</dbReference>
<protein>
    <recommendedName>
        <fullName evidence="9">Prenylcysteine lyase domain-containing protein</fullName>
    </recommendedName>
</protein>
<keyword evidence="5" id="KW-0274">FAD</keyword>